<dbReference type="EMBL" id="CAFBIY010000113">
    <property type="protein sequence ID" value="CAB4852163.1"/>
    <property type="molecule type" value="Genomic_DNA"/>
</dbReference>
<organism evidence="2">
    <name type="scientific">freshwater metagenome</name>
    <dbReference type="NCBI Taxonomy" id="449393"/>
    <lineage>
        <taxon>unclassified sequences</taxon>
        <taxon>metagenomes</taxon>
        <taxon>ecological metagenomes</taxon>
    </lineage>
</organism>
<evidence type="ECO:0000256" key="1">
    <source>
        <dbReference type="SAM" id="MobiDB-lite"/>
    </source>
</evidence>
<dbReference type="AlphaFoldDB" id="A0A6J7C951"/>
<feature type="region of interest" description="Disordered" evidence="1">
    <location>
        <begin position="190"/>
        <end position="212"/>
    </location>
</feature>
<gene>
    <name evidence="2" type="ORF">UFOPK3267_01922</name>
</gene>
<proteinExistence type="predicted"/>
<reference evidence="2" key="1">
    <citation type="submission" date="2020-05" db="EMBL/GenBank/DDBJ databases">
        <authorList>
            <person name="Chiriac C."/>
            <person name="Salcher M."/>
            <person name="Ghai R."/>
            <person name="Kavagutti S V."/>
        </authorList>
    </citation>
    <scope>NUCLEOTIDE SEQUENCE</scope>
</reference>
<protein>
    <submittedName>
        <fullName evidence="2">Unannotated protein</fullName>
    </submittedName>
</protein>
<accession>A0A6J7C951</accession>
<name>A0A6J7C951_9ZZZZ</name>
<sequence length="711" mass="73687">MHQTVAAGEDVDEGTELGHVDDAARVDLADFSHRRGDDRLDAGLGLFHAPRLDGADGDDALGAVVVDGDVGTGLLGDGVDDLALRPDDLTDLVHRDEDRGDLRCRCGNLGTGSGETCIHVLEDRRTGFLGLIQSGGQDVGGDAVDLGVELQGGDRIGRTGDLEVHVAEGILGAEDVGERGVLTLGKDQTHGDTGHGSLHRHAGVHQGQRTRADRRHRGAAVGGEHFGDEAQGVVELVETRQHRQQRTGGERTVADLAALGRTHATRLTVGPRGHVVVEQEVLVRLRAERVEQLVHARHGHGDDVHHLGLATLEQAGAVSGGQCADFAGQRTQIAGTATVDAQALVDDALAHQLLGEAAHSLLHSLLAAGKGSALATQLGDRVRRRSVGGGVALGLPGDGDSGLDGRGADALDRGEHLGAVIGGDAVRHRHDRALGGDDAGDELALQGDAVLDVLLAGIEATGQGGLVDLRGAIGVVLEAVGGTASLNHHDRDVTVVQLTAGDDELEGALGALFVGGVRDPLAGLGVGDADGADRAVEGDTTDHQRGAGGIDRQHVVRVGHIGAEDREHDLGLVAETIRKCGAKRPVGEAAGEDRVLGGAAFTTEERTRDLAGRIGPLFHVDREGEELHPRLHVLGGVGRGQHRGAAQGGNDGTHALLSKLAGLERQGFVRASNGAGHSNGFCHDELLSTARESAHGVVERRTVPSRQCRRC</sequence>
<evidence type="ECO:0000313" key="2">
    <source>
        <dbReference type="EMBL" id="CAB4852163.1"/>
    </source>
</evidence>